<feature type="compositionally biased region" description="Low complexity" evidence="12">
    <location>
        <begin position="67"/>
        <end position="76"/>
    </location>
</feature>
<name>A0A0R3TX11_RODNA</name>
<evidence type="ECO:0000256" key="3">
    <source>
        <dbReference type="ARBA" id="ARBA00022723"/>
    </source>
</evidence>
<evidence type="ECO:0000313" key="15">
    <source>
        <dbReference type="Proteomes" id="UP000278807"/>
    </source>
</evidence>
<evidence type="ECO:0000256" key="11">
    <source>
        <dbReference type="PROSITE-ProRule" id="PRU00042"/>
    </source>
</evidence>
<dbReference type="WBParaSite" id="HNAJ_0001239901-mRNA-1">
    <property type="protein sequence ID" value="HNAJ_0001239901-mRNA-1"/>
    <property type="gene ID" value="HNAJ_0001239901"/>
</dbReference>
<keyword evidence="15" id="KW-1185">Reference proteome</keyword>
<evidence type="ECO:0000256" key="6">
    <source>
        <dbReference type="ARBA" id="ARBA00022833"/>
    </source>
</evidence>
<dbReference type="PANTHER" id="PTHR24404:SF114">
    <property type="entry name" value="KLUMPFUSS, ISOFORM B-RELATED"/>
    <property type="match status" value="1"/>
</dbReference>
<feature type="region of interest" description="Disordered" evidence="12">
    <location>
        <begin position="121"/>
        <end position="148"/>
    </location>
</feature>
<evidence type="ECO:0000256" key="5">
    <source>
        <dbReference type="ARBA" id="ARBA00022771"/>
    </source>
</evidence>
<dbReference type="OrthoDB" id="6077919at2759"/>
<dbReference type="FunFam" id="3.30.160.60:FF:000075">
    <property type="entry name" value="Putative zinc finger protein 536"/>
    <property type="match status" value="1"/>
</dbReference>
<keyword evidence="5 11" id="KW-0863">Zinc-finger</keyword>
<dbReference type="PROSITE" id="PS50157">
    <property type="entry name" value="ZINC_FINGER_C2H2_2"/>
    <property type="match status" value="3"/>
</dbReference>
<keyword evidence="6" id="KW-0862">Zinc</keyword>
<feature type="domain" description="C2H2-type" evidence="13">
    <location>
        <begin position="92"/>
        <end position="120"/>
    </location>
</feature>
<accession>A0A0R3TX11</accession>
<dbReference type="InterPro" id="IPR050589">
    <property type="entry name" value="Ikaros_C2H2-ZF"/>
</dbReference>
<feature type="compositionally biased region" description="Polar residues" evidence="12">
    <location>
        <begin position="135"/>
        <end position="147"/>
    </location>
</feature>
<evidence type="ECO:0000256" key="12">
    <source>
        <dbReference type="SAM" id="MobiDB-lite"/>
    </source>
</evidence>
<dbReference type="Pfam" id="PF13909">
    <property type="entry name" value="zf-H2C2_5"/>
    <property type="match status" value="1"/>
</dbReference>
<evidence type="ECO:0000313" key="16">
    <source>
        <dbReference type="WBParaSite" id="HNAJ_0001239901-mRNA-1"/>
    </source>
</evidence>
<dbReference type="PANTHER" id="PTHR24404">
    <property type="entry name" value="ZINC FINGER PROTEIN"/>
    <property type="match status" value="1"/>
</dbReference>
<evidence type="ECO:0000256" key="4">
    <source>
        <dbReference type="ARBA" id="ARBA00022737"/>
    </source>
</evidence>
<comment type="subcellular location">
    <subcellularLocation>
        <location evidence="1">Nucleus</location>
    </subcellularLocation>
</comment>
<keyword evidence="8" id="KW-0238">DNA-binding</keyword>
<evidence type="ECO:0000256" key="2">
    <source>
        <dbReference type="ARBA" id="ARBA00006991"/>
    </source>
</evidence>
<evidence type="ECO:0000256" key="10">
    <source>
        <dbReference type="ARBA" id="ARBA00023242"/>
    </source>
</evidence>
<keyword evidence="10" id="KW-0539">Nucleus</keyword>
<dbReference type="EMBL" id="UZAE01014264">
    <property type="protein sequence ID" value="VDO12956.1"/>
    <property type="molecule type" value="Genomic_DNA"/>
</dbReference>
<protein>
    <submittedName>
        <fullName evidence="16">C2H2-type domain-containing protein</fullName>
    </submittedName>
</protein>
<reference evidence="16" key="1">
    <citation type="submission" date="2017-02" db="UniProtKB">
        <authorList>
            <consortium name="WormBaseParasite"/>
        </authorList>
    </citation>
    <scope>IDENTIFICATION</scope>
</reference>
<dbReference type="AlphaFoldDB" id="A0A0R3TX11"/>
<dbReference type="InterPro" id="IPR013087">
    <property type="entry name" value="Znf_C2H2_type"/>
</dbReference>
<dbReference type="GO" id="GO:0005634">
    <property type="term" value="C:nucleus"/>
    <property type="evidence" value="ECO:0007669"/>
    <property type="project" value="UniProtKB-SubCell"/>
</dbReference>
<proteinExistence type="inferred from homology"/>
<evidence type="ECO:0000256" key="8">
    <source>
        <dbReference type="ARBA" id="ARBA00023125"/>
    </source>
</evidence>
<keyword evidence="4" id="KW-0677">Repeat</keyword>
<keyword evidence="9" id="KW-0804">Transcription</keyword>
<keyword evidence="3" id="KW-0479">Metal-binding</keyword>
<comment type="similarity">
    <text evidence="2">Belongs to the krueppel C2H2-type zinc-finger protein family.</text>
</comment>
<keyword evidence="7" id="KW-0805">Transcription regulation</keyword>
<dbReference type="SMART" id="SM00355">
    <property type="entry name" value="ZnF_C2H2"/>
    <property type="match status" value="3"/>
</dbReference>
<organism evidence="16">
    <name type="scientific">Rodentolepis nana</name>
    <name type="common">Dwarf tapeworm</name>
    <name type="synonym">Hymenolepis nana</name>
    <dbReference type="NCBI Taxonomy" id="102285"/>
    <lineage>
        <taxon>Eukaryota</taxon>
        <taxon>Metazoa</taxon>
        <taxon>Spiralia</taxon>
        <taxon>Lophotrochozoa</taxon>
        <taxon>Platyhelminthes</taxon>
        <taxon>Cestoda</taxon>
        <taxon>Eucestoda</taxon>
        <taxon>Cyclophyllidea</taxon>
        <taxon>Hymenolepididae</taxon>
        <taxon>Rodentolepis</taxon>
    </lineage>
</organism>
<reference evidence="14 15" key="2">
    <citation type="submission" date="2018-11" db="EMBL/GenBank/DDBJ databases">
        <authorList>
            <consortium name="Pathogen Informatics"/>
        </authorList>
    </citation>
    <scope>NUCLEOTIDE SEQUENCE [LARGE SCALE GENOMIC DNA]</scope>
</reference>
<feature type="compositionally biased region" description="Polar residues" evidence="12">
    <location>
        <begin position="40"/>
        <end position="54"/>
    </location>
</feature>
<evidence type="ECO:0000313" key="14">
    <source>
        <dbReference type="EMBL" id="VDO12956.1"/>
    </source>
</evidence>
<gene>
    <name evidence="14" type="ORF">HNAJ_LOCUS12384</name>
</gene>
<evidence type="ECO:0000256" key="9">
    <source>
        <dbReference type="ARBA" id="ARBA00023163"/>
    </source>
</evidence>
<dbReference type="Proteomes" id="UP000278807">
    <property type="component" value="Unassembled WGS sequence"/>
</dbReference>
<evidence type="ECO:0000259" key="13">
    <source>
        <dbReference type="PROSITE" id="PS50157"/>
    </source>
</evidence>
<dbReference type="Gene3D" id="3.30.160.60">
    <property type="entry name" value="Classic Zinc Finger"/>
    <property type="match status" value="2"/>
</dbReference>
<dbReference type="STRING" id="102285.A0A0R3TX11"/>
<dbReference type="GO" id="GO:0003700">
    <property type="term" value="F:DNA-binding transcription factor activity"/>
    <property type="evidence" value="ECO:0007669"/>
    <property type="project" value="TreeGrafter"/>
</dbReference>
<dbReference type="SUPFAM" id="SSF57667">
    <property type="entry name" value="beta-beta-alpha zinc fingers"/>
    <property type="match status" value="1"/>
</dbReference>
<dbReference type="PROSITE" id="PS00028">
    <property type="entry name" value="ZINC_FINGER_C2H2_1"/>
    <property type="match status" value="1"/>
</dbReference>
<dbReference type="InterPro" id="IPR036236">
    <property type="entry name" value="Znf_C2H2_sf"/>
</dbReference>
<dbReference type="GO" id="GO:0008270">
    <property type="term" value="F:zinc ion binding"/>
    <property type="evidence" value="ECO:0007669"/>
    <property type="project" value="UniProtKB-KW"/>
</dbReference>
<dbReference type="GO" id="GO:0006357">
    <property type="term" value="P:regulation of transcription by RNA polymerase II"/>
    <property type="evidence" value="ECO:0007669"/>
    <property type="project" value="TreeGrafter"/>
</dbReference>
<feature type="compositionally biased region" description="Low complexity" evidence="12">
    <location>
        <begin position="122"/>
        <end position="134"/>
    </location>
</feature>
<feature type="domain" description="C2H2-type" evidence="13">
    <location>
        <begin position="152"/>
        <end position="179"/>
    </location>
</feature>
<feature type="region of interest" description="Disordered" evidence="12">
    <location>
        <begin position="40"/>
        <end position="76"/>
    </location>
</feature>
<sequence>MEKEHLHQKNYDHQDPISSLRAENVDLNASLERERSFLSIQSDPEHQLNGNFTDISISTTPPPPLHNPESNPDDLLSISSSILVDSNSTRRYRCSECTQIFHWHGDLAEHLREAHNIIRQARNSSRTSRNGRTSLESTIPRRSSGKSTGEPFGCLYCKYEAKYESELKRHMRLHMKAKPFKCDFCEYKSSWKGDLKRHIEAHHKDKFKTSEELARIMSKFKNNAGTIPIESTLKIKREFCRASSIGSLSGDVSMSQPSPPLPSTSFTNLTIPHTSFNEYSYNASSINSPAVPNQETGCSIPFSLPQISDVSALLTLPTPSTSNATFHSPTLSFSSPIMPSEPSKPSSPLKADLFSPFLNIMTNWRNSLSLQFPGGLPPIEPLGVSIPVSTVLTLTWLEIIRPVRINRKGISDIDIYLAKTVSYCKVDYMGVYYCLRFFLRSKLICAELLTLWIHPIGLSLQNAS</sequence>
<dbReference type="GO" id="GO:0000978">
    <property type="term" value="F:RNA polymerase II cis-regulatory region sequence-specific DNA binding"/>
    <property type="evidence" value="ECO:0007669"/>
    <property type="project" value="TreeGrafter"/>
</dbReference>
<feature type="domain" description="C2H2-type" evidence="13">
    <location>
        <begin position="180"/>
        <end position="207"/>
    </location>
</feature>
<evidence type="ECO:0000256" key="7">
    <source>
        <dbReference type="ARBA" id="ARBA00023015"/>
    </source>
</evidence>
<evidence type="ECO:0000256" key="1">
    <source>
        <dbReference type="ARBA" id="ARBA00004123"/>
    </source>
</evidence>